<accession>A0A9X2FCE8</accession>
<dbReference type="InterPro" id="IPR011223">
    <property type="entry name" value="UCP028770"/>
</dbReference>
<evidence type="ECO:0000256" key="1">
    <source>
        <dbReference type="SAM" id="MobiDB-lite"/>
    </source>
</evidence>
<keyword evidence="2" id="KW-0472">Membrane</keyword>
<dbReference type="Pfam" id="PF11742">
    <property type="entry name" value="DUF3302"/>
    <property type="match status" value="1"/>
</dbReference>
<dbReference type="AlphaFoldDB" id="A0A9X2FCE8"/>
<gene>
    <name evidence="3" type="ORF">NG895_16675</name>
</gene>
<evidence type="ECO:0000313" key="4">
    <source>
        <dbReference type="Proteomes" id="UP001155241"/>
    </source>
</evidence>
<evidence type="ECO:0000256" key="2">
    <source>
        <dbReference type="SAM" id="Phobius"/>
    </source>
</evidence>
<feature type="transmembrane region" description="Helical" evidence="2">
    <location>
        <begin position="51"/>
        <end position="71"/>
    </location>
</feature>
<name>A0A9X2FCE8_9BACT</name>
<comment type="caution">
    <text evidence="3">The sequence shown here is derived from an EMBL/GenBank/DDBJ whole genome shotgun (WGS) entry which is preliminary data.</text>
</comment>
<keyword evidence="4" id="KW-1185">Reference proteome</keyword>
<dbReference type="RefSeq" id="WP_252853664.1">
    <property type="nucleotide sequence ID" value="NZ_JAMXLR010000056.1"/>
</dbReference>
<feature type="region of interest" description="Disordered" evidence="1">
    <location>
        <begin position="100"/>
        <end position="119"/>
    </location>
</feature>
<feature type="transmembrane region" description="Helical" evidence="2">
    <location>
        <begin position="7"/>
        <end position="31"/>
    </location>
</feature>
<evidence type="ECO:0000313" key="3">
    <source>
        <dbReference type="EMBL" id="MCO6045548.1"/>
    </source>
</evidence>
<dbReference type="EMBL" id="JAMXLR010000056">
    <property type="protein sequence ID" value="MCO6045548.1"/>
    <property type="molecule type" value="Genomic_DNA"/>
</dbReference>
<sequence length="119" mass="13262">MILALGFYDYVTFSALIFILVGAMAVVLFFLGLPGRIAKQRNHPDADAVNLMGWLGFLGVVPWIQALIWAIKETDVVDIRRFPPEEQEVLDIQAKKYLSERTKKPKAKPGDAGQGTSEE</sequence>
<reference evidence="3" key="1">
    <citation type="submission" date="2022-06" db="EMBL/GenBank/DDBJ databases">
        <title>Aeoliella straminimaris, a novel planctomycete from sediments.</title>
        <authorList>
            <person name="Vitorino I.R."/>
            <person name="Lage O.M."/>
        </authorList>
    </citation>
    <scope>NUCLEOTIDE SEQUENCE</scope>
    <source>
        <strain evidence="3">ICT_H6.2</strain>
    </source>
</reference>
<dbReference type="Proteomes" id="UP001155241">
    <property type="component" value="Unassembled WGS sequence"/>
</dbReference>
<organism evidence="3 4">
    <name type="scientific">Aeoliella straminimaris</name>
    <dbReference type="NCBI Taxonomy" id="2954799"/>
    <lineage>
        <taxon>Bacteria</taxon>
        <taxon>Pseudomonadati</taxon>
        <taxon>Planctomycetota</taxon>
        <taxon>Planctomycetia</taxon>
        <taxon>Pirellulales</taxon>
        <taxon>Lacipirellulaceae</taxon>
        <taxon>Aeoliella</taxon>
    </lineage>
</organism>
<keyword evidence="2" id="KW-0812">Transmembrane</keyword>
<protein>
    <submittedName>
        <fullName evidence="3">DUF3302 domain-containing protein</fullName>
    </submittedName>
</protein>
<keyword evidence="2" id="KW-1133">Transmembrane helix</keyword>
<proteinExistence type="predicted"/>